<dbReference type="RefSeq" id="WP_224557505.1">
    <property type="nucleotide sequence ID" value="NZ_CP086768.1"/>
</dbReference>
<gene>
    <name evidence="2" type="ORF">JQX14_22465</name>
</gene>
<sequence length="81" mass="9681">MCRRIEGDKPSKLKCRDVSRIDFRYDLRGQLNFIEINALPHFHPDIGDFCRSALAYGYNYDQMWQTIVDSIQRRYGLHNEI</sequence>
<reference evidence="2" key="1">
    <citation type="submission" date="2021-01" db="EMBL/GenBank/DDBJ databases">
        <title>Diatom-associated Roseobacters Show Island Model of Population Structure.</title>
        <authorList>
            <person name="Qu L."/>
            <person name="Feng X."/>
            <person name="Chen Y."/>
            <person name="Li L."/>
            <person name="Wang X."/>
            <person name="Hu Z."/>
            <person name="Wang H."/>
            <person name="Luo H."/>
        </authorList>
    </citation>
    <scope>NUCLEOTIDE SEQUENCE</scope>
    <source>
        <strain evidence="2">SM26-45</strain>
    </source>
</reference>
<dbReference type="SUPFAM" id="SSF56059">
    <property type="entry name" value="Glutathione synthetase ATP-binding domain-like"/>
    <property type="match status" value="1"/>
</dbReference>
<feature type="domain" description="D-alanine--D-alanine ligase C-terminal" evidence="1">
    <location>
        <begin position="12"/>
        <end position="68"/>
    </location>
</feature>
<dbReference type="GO" id="GO:0008716">
    <property type="term" value="F:D-alanine-D-alanine ligase activity"/>
    <property type="evidence" value="ECO:0007669"/>
    <property type="project" value="InterPro"/>
</dbReference>
<evidence type="ECO:0000313" key="2">
    <source>
        <dbReference type="EMBL" id="MBM2357317.1"/>
    </source>
</evidence>
<dbReference type="EMBL" id="JAFBWN010000033">
    <property type="protein sequence ID" value="MBM2357317.1"/>
    <property type="molecule type" value="Genomic_DNA"/>
</dbReference>
<accession>A0A9Q2NAF2</accession>
<name>A0A9Q2NAF2_9RHOB</name>
<organism evidence="2 3">
    <name type="scientific">Pseudosulfitobacter pseudonitzschiae</name>
    <dbReference type="NCBI Taxonomy" id="1402135"/>
    <lineage>
        <taxon>Bacteria</taxon>
        <taxon>Pseudomonadati</taxon>
        <taxon>Pseudomonadota</taxon>
        <taxon>Alphaproteobacteria</taxon>
        <taxon>Rhodobacterales</taxon>
        <taxon>Roseobacteraceae</taxon>
        <taxon>Pseudosulfitobacter</taxon>
    </lineage>
</organism>
<comment type="caution">
    <text evidence="2">The sequence shown here is derived from an EMBL/GenBank/DDBJ whole genome shotgun (WGS) entry which is preliminary data.</text>
</comment>
<evidence type="ECO:0000313" key="3">
    <source>
        <dbReference type="Proteomes" id="UP000809337"/>
    </source>
</evidence>
<evidence type="ECO:0000259" key="1">
    <source>
        <dbReference type="Pfam" id="PF07478"/>
    </source>
</evidence>
<dbReference type="Gene3D" id="3.30.470.20">
    <property type="entry name" value="ATP-grasp fold, B domain"/>
    <property type="match status" value="1"/>
</dbReference>
<dbReference type="InterPro" id="IPR011095">
    <property type="entry name" value="Dala_Dala_lig_C"/>
</dbReference>
<proteinExistence type="predicted"/>
<dbReference type="Pfam" id="PF07478">
    <property type="entry name" value="Dala_Dala_lig_C"/>
    <property type="match status" value="1"/>
</dbReference>
<dbReference type="Proteomes" id="UP000809337">
    <property type="component" value="Unassembled WGS sequence"/>
</dbReference>
<dbReference type="AlphaFoldDB" id="A0A9Q2NAF2"/>
<protein>
    <recommendedName>
        <fullName evidence="1">D-alanine--D-alanine ligase C-terminal domain-containing protein</fullName>
    </recommendedName>
</protein>